<dbReference type="InterPro" id="IPR000600">
    <property type="entry name" value="ROK"/>
</dbReference>
<feature type="region of interest" description="Disordered" evidence="2">
    <location>
        <begin position="398"/>
        <end position="423"/>
    </location>
</feature>
<dbReference type="CDD" id="cd23763">
    <property type="entry name" value="ASKHA_ATPase_ROK"/>
    <property type="match status" value="1"/>
</dbReference>
<dbReference type="Gene3D" id="1.10.10.10">
    <property type="entry name" value="Winged helix-like DNA-binding domain superfamily/Winged helix DNA-binding domain"/>
    <property type="match status" value="1"/>
</dbReference>
<evidence type="ECO:0000256" key="1">
    <source>
        <dbReference type="ARBA" id="ARBA00006479"/>
    </source>
</evidence>
<accession>A0A7W7FRY5</accession>
<dbReference type="AlphaFoldDB" id="A0A7W7FRY5"/>
<evidence type="ECO:0000313" key="4">
    <source>
        <dbReference type="Proteomes" id="UP000533598"/>
    </source>
</evidence>
<protein>
    <submittedName>
        <fullName evidence="3">Putative NBD/HSP70 family sugar kinase</fullName>
    </submittedName>
</protein>
<dbReference type="InterPro" id="IPR036390">
    <property type="entry name" value="WH_DNA-bd_sf"/>
</dbReference>
<dbReference type="EMBL" id="JACHMH010000001">
    <property type="protein sequence ID" value="MBB4675395.1"/>
    <property type="molecule type" value="Genomic_DNA"/>
</dbReference>
<proteinExistence type="inferred from homology"/>
<dbReference type="Proteomes" id="UP000533598">
    <property type="component" value="Unassembled WGS sequence"/>
</dbReference>
<dbReference type="SUPFAM" id="SSF53067">
    <property type="entry name" value="Actin-like ATPase domain"/>
    <property type="match status" value="1"/>
</dbReference>
<keyword evidence="3" id="KW-0808">Transferase</keyword>
<dbReference type="PANTHER" id="PTHR18964">
    <property type="entry name" value="ROK (REPRESSOR, ORF, KINASE) FAMILY"/>
    <property type="match status" value="1"/>
</dbReference>
<dbReference type="InterPro" id="IPR036388">
    <property type="entry name" value="WH-like_DNA-bd_sf"/>
</dbReference>
<dbReference type="Gene3D" id="3.30.420.40">
    <property type="match status" value="2"/>
</dbReference>
<dbReference type="PANTHER" id="PTHR18964:SF149">
    <property type="entry name" value="BIFUNCTIONAL UDP-N-ACETYLGLUCOSAMINE 2-EPIMERASE_N-ACETYLMANNOSAMINE KINASE"/>
    <property type="match status" value="1"/>
</dbReference>
<gene>
    <name evidence="3" type="ORF">HNR67_001513</name>
</gene>
<comment type="caution">
    <text evidence="3">The sequence shown here is derived from an EMBL/GenBank/DDBJ whole genome shotgun (WGS) entry which is preliminary data.</text>
</comment>
<keyword evidence="3" id="KW-0418">Kinase</keyword>
<dbReference type="SUPFAM" id="SSF46785">
    <property type="entry name" value="Winged helix' DNA-binding domain"/>
    <property type="match status" value="1"/>
</dbReference>
<organism evidence="3 4">
    <name type="scientific">Crossiella cryophila</name>
    <dbReference type="NCBI Taxonomy" id="43355"/>
    <lineage>
        <taxon>Bacteria</taxon>
        <taxon>Bacillati</taxon>
        <taxon>Actinomycetota</taxon>
        <taxon>Actinomycetes</taxon>
        <taxon>Pseudonocardiales</taxon>
        <taxon>Pseudonocardiaceae</taxon>
        <taxon>Crossiella</taxon>
    </lineage>
</organism>
<name>A0A7W7FRY5_9PSEU</name>
<dbReference type="RefSeq" id="WP_185001373.1">
    <property type="nucleotide sequence ID" value="NZ_BAAAUI010000006.1"/>
</dbReference>
<dbReference type="GO" id="GO:0016301">
    <property type="term" value="F:kinase activity"/>
    <property type="evidence" value="ECO:0007669"/>
    <property type="project" value="UniProtKB-KW"/>
</dbReference>
<dbReference type="InterPro" id="IPR043129">
    <property type="entry name" value="ATPase_NBD"/>
</dbReference>
<sequence>MRAGSPRLLREINDRAAIDALLRHGALTRSELEAQIGLSKPATAALLTRLETEGAVVRAGLRGGGRGPRAQLWTVNGTLASVAAVDLTPRGVDIAIADITGLLLAEHHTALPRGGHEAVLASFQLALAAAASRAGVDPNGLCQVVIGAPGGVNPVTGHLGFAPHLRTWEGFDVPGTLTELLAVPVTVENDVNLVALEEMTSGRAGDVQDFVLIWISAGLGSAVVINRRLLRGATGGAGEIDSMRVPDRAAADTGVDRGGIRLGDLLATGSVVKLARAHGFSARSGAIALRKAVDAGPEGQAFLLDLARRIATGVAGVVSVVDPQLVLLAGETAQAGGEAFSAMVAAELHQLVTPRTPVRTSLVTGKPVRSGALHAALALAREEVFGLVAATADPFRGLKKPAGAAPGPRRPPLRARHISPTAH</sequence>
<dbReference type="Pfam" id="PF00480">
    <property type="entry name" value="ROK"/>
    <property type="match status" value="1"/>
</dbReference>
<comment type="similarity">
    <text evidence="1">Belongs to the ROK (NagC/XylR) family.</text>
</comment>
<reference evidence="3 4" key="1">
    <citation type="submission" date="2020-08" db="EMBL/GenBank/DDBJ databases">
        <title>Sequencing the genomes of 1000 actinobacteria strains.</title>
        <authorList>
            <person name="Klenk H.-P."/>
        </authorList>
    </citation>
    <scope>NUCLEOTIDE SEQUENCE [LARGE SCALE GENOMIC DNA]</scope>
    <source>
        <strain evidence="3 4">DSM 44230</strain>
    </source>
</reference>
<keyword evidence="4" id="KW-1185">Reference proteome</keyword>
<evidence type="ECO:0000313" key="3">
    <source>
        <dbReference type="EMBL" id="MBB4675395.1"/>
    </source>
</evidence>
<evidence type="ECO:0000256" key="2">
    <source>
        <dbReference type="SAM" id="MobiDB-lite"/>
    </source>
</evidence>